<dbReference type="GeneID" id="37226272"/>
<reference evidence="1 2" key="1">
    <citation type="submission" date="2018-02" db="EMBL/GenBank/DDBJ databases">
        <title>The genomes of Aspergillus section Nigri reveals drivers in fungal speciation.</title>
        <authorList>
            <consortium name="DOE Joint Genome Institute"/>
            <person name="Vesth T.C."/>
            <person name="Nybo J."/>
            <person name="Theobald S."/>
            <person name="Brandl J."/>
            <person name="Frisvad J.C."/>
            <person name="Nielsen K.F."/>
            <person name="Lyhne E.K."/>
            <person name="Kogle M.E."/>
            <person name="Kuo A."/>
            <person name="Riley R."/>
            <person name="Clum A."/>
            <person name="Nolan M."/>
            <person name="Lipzen A."/>
            <person name="Salamov A."/>
            <person name="Henrissat B."/>
            <person name="Wiebenga A."/>
            <person name="De vries R.P."/>
            <person name="Grigoriev I.V."/>
            <person name="Mortensen U.H."/>
            <person name="Andersen M.R."/>
            <person name="Baker S.E."/>
        </authorList>
    </citation>
    <scope>NUCLEOTIDE SEQUENCE [LARGE SCALE GENOMIC DNA]</scope>
    <source>
        <strain evidence="1 2">CBS 121593</strain>
    </source>
</reference>
<evidence type="ECO:0000313" key="2">
    <source>
        <dbReference type="Proteomes" id="UP000249402"/>
    </source>
</evidence>
<name>A0A395H2G7_9EURO</name>
<dbReference type="VEuPathDB" id="FungiDB:BO80DRAFT_444070"/>
<gene>
    <name evidence="1" type="ORF">BO80DRAFT_444070</name>
</gene>
<dbReference type="Proteomes" id="UP000249402">
    <property type="component" value="Unassembled WGS sequence"/>
</dbReference>
<dbReference type="RefSeq" id="XP_025576137.1">
    <property type="nucleotide sequence ID" value="XM_025721407.1"/>
</dbReference>
<protein>
    <recommendedName>
        <fullName evidence="3">Heterokaryon incompatibility domain-containing protein</fullName>
    </recommendedName>
</protein>
<proteinExistence type="predicted"/>
<dbReference type="AlphaFoldDB" id="A0A395H2G7"/>
<evidence type="ECO:0000313" key="1">
    <source>
        <dbReference type="EMBL" id="RAL01810.1"/>
    </source>
</evidence>
<dbReference type="STRING" id="1448316.A0A395H2G7"/>
<organism evidence="1 2">
    <name type="scientific">Aspergillus ibericus CBS 121593</name>
    <dbReference type="NCBI Taxonomy" id="1448316"/>
    <lineage>
        <taxon>Eukaryota</taxon>
        <taxon>Fungi</taxon>
        <taxon>Dikarya</taxon>
        <taxon>Ascomycota</taxon>
        <taxon>Pezizomycotina</taxon>
        <taxon>Eurotiomycetes</taxon>
        <taxon>Eurotiomycetidae</taxon>
        <taxon>Eurotiales</taxon>
        <taxon>Aspergillaceae</taxon>
        <taxon>Aspergillus</taxon>
        <taxon>Aspergillus subgen. Circumdati</taxon>
    </lineage>
</organism>
<keyword evidence="2" id="KW-1185">Reference proteome</keyword>
<sequence>MLRVLQEVGLARSTLIVCGPVRLSGYTFVLGLQDQPDLEGLVTSIVPPIEGSIFRSAYRAHSPGTVPFGELIDRYRTREATWSHDKVYALLGMTSDNPDTPALKPNYDLSWNKAFQQVIEYIIPSVVSVTTWPNREAAVIRTRGHILAMIDATKKHNSTIKRAIKSRQARKLMRLLRDHRGSTLLITEVIQAVVRGYWPEGLIKCFIDYKGQHLITEDMFSGVADADLCYEMIQLLLKQLNESVPKTEAILATVARIKRYEGDRIRSLIPINGLIRALLHHRDLL</sequence>
<evidence type="ECO:0008006" key="3">
    <source>
        <dbReference type="Google" id="ProtNLM"/>
    </source>
</evidence>
<dbReference type="OrthoDB" id="1577640at2759"/>
<dbReference type="EMBL" id="KZ824433">
    <property type="protein sequence ID" value="RAL01810.1"/>
    <property type="molecule type" value="Genomic_DNA"/>
</dbReference>
<accession>A0A395H2G7</accession>